<comment type="caution">
    <text evidence="3">The sequence shown here is derived from an EMBL/GenBank/DDBJ whole genome shotgun (WGS) entry which is preliminary data.</text>
</comment>
<feature type="transmembrane region" description="Helical" evidence="1">
    <location>
        <begin position="84"/>
        <end position="115"/>
    </location>
</feature>
<keyword evidence="1" id="KW-0812">Transmembrane</keyword>
<evidence type="ECO:0000313" key="2">
    <source>
        <dbReference type="EMBL" id="CAK9012996.1"/>
    </source>
</evidence>
<evidence type="ECO:0000256" key="1">
    <source>
        <dbReference type="SAM" id="Phobius"/>
    </source>
</evidence>
<keyword evidence="1" id="KW-0472">Membrane</keyword>
<protein>
    <submittedName>
        <fullName evidence="3">Uncharacterized protein</fullName>
    </submittedName>
</protein>
<keyword evidence="1" id="KW-1133">Transmembrane helix</keyword>
<dbReference type="EMBL" id="CAXAMM010007002">
    <property type="protein sequence ID" value="CAK9012996.1"/>
    <property type="molecule type" value="Genomic_DNA"/>
</dbReference>
<sequence length="159" mass="17531">MACILLLALNKDFDVFNEAYSFLELFSGKGWVTKLMKVNGIASASFDISYGEPVPGKQDAMDLLSDAGFALVLLSILNCKFENFLVVIGLVCSSWVTVTALLILAITAMGGTWILEQPRSSLVIWHPRIRLLWRLLPKATVTKPTNKIQLHVSGHVDVL</sequence>
<proteinExistence type="predicted"/>
<name>A0ABP0QT67_9DINO</name>
<accession>A0ABP0QT67</accession>
<dbReference type="Proteomes" id="UP001642464">
    <property type="component" value="Unassembled WGS sequence"/>
</dbReference>
<evidence type="ECO:0000313" key="3">
    <source>
        <dbReference type="EMBL" id="CAK9090112.1"/>
    </source>
</evidence>
<evidence type="ECO:0000313" key="4">
    <source>
        <dbReference type="Proteomes" id="UP001642464"/>
    </source>
</evidence>
<reference evidence="3 4" key="1">
    <citation type="submission" date="2024-02" db="EMBL/GenBank/DDBJ databases">
        <authorList>
            <person name="Chen Y."/>
            <person name="Shah S."/>
            <person name="Dougan E. K."/>
            <person name="Thang M."/>
            <person name="Chan C."/>
        </authorList>
    </citation>
    <scope>NUCLEOTIDE SEQUENCE [LARGE SCALE GENOMIC DNA]</scope>
</reference>
<dbReference type="EMBL" id="CAXAMM010039935">
    <property type="protein sequence ID" value="CAK9090112.1"/>
    <property type="molecule type" value="Genomic_DNA"/>
</dbReference>
<organism evidence="3 4">
    <name type="scientific">Durusdinium trenchii</name>
    <dbReference type="NCBI Taxonomy" id="1381693"/>
    <lineage>
        <taxon>Eukaryota</taxon>
        <taxon>Sar</taxon>
        <taxon>Alveolata</taxon>
        <taxon>Dinophyceae</taxon>
        <taxon>Suessiales</taxon>
        <taxon>Symbiodiniaceae</taxon>
        <taxon>Durusdinium</taxon>
    </lineage>
</organism>
<gene>
    <name evidence="2" type="ORF">SCF082_LOCUS11736</name>
    <name evidence="3" type="ORF">SCF082_LOCUS42509</name>
</gene>
<keyword evidence="4" id="KW-1185">Reference proteome</keyword>